<proteinExistence type="predicted"/>
<name>A0A4Z2FTY1_9TELE</name>
<evidence type="ECO:0000313" key="1">
    <source>
        <dbReference type="EMBL" id="TNN44233.1"/>
    </source>
</evidence>
<keyword evidence="2" id="KW-1185">Reference proteome</keyword>
<comment type="caution">
    <text evidence="1">The sequence shown here is derived from an EMBL/GenBank/DDBJ whole genome shotgun (WGS) entry which is preliminary data.</text>
</comment>
<protein>
    <submittedName>
        <fullName evidence="1">Uncharacterized protein</fullName>
    </submittedName>
</protein>
<gene>
    <name evidence="1" type="ORF">EYF80_045561</name>
</gene>
<reference evidence="1 2" key="1">
    <citation type="submission" date="2019-03" db="EMBL/GenBank/DDBJ databases">
        <title>First draft genome of Liparis tanakae, snailfish: a comprehensive survey of snailfish specific genes.</title>
        <authorList>
            <person name="Kim W."/>
            <person name="Song I."/>
            <person name="Jeong J.-H."/>
            <person name="Kim D."/>
            <person name="Kim S."/>
            <person name="Ryu S."/>
            <person name="Song J.Y."/>
            <person name="Lee S.K."/>
        </authorList>
    </citation>
    <scope>NUCLEOTIDE SEQUENCE [LARGE SCALE GENOMIC DNA]</scope>
    <source>
        <tissue evidence="1">Muscle</tissue>
    </source>
</reference>
<accession>A0A4Z2FTY1</accession>
<evidence type="ECO:0000313" key="2">
    <source>
        <dbReference type="Proteomes" id="UP000314294"/>
    </source>
</evidence>
<sequence>MKPVTAFRMMRDAMCCPNSLASRSAWRPERVHSNTAAKPKPKPNNVVVTGSKLCTSTPADSNTCSNKYTRVAFIVDVG</sequence>
<organism evidence="1 2">
    <name type="scientific">Liparis tanakae</name>
    <name type="common">Tanaka's snailfish</name>
    <dbReference type="NCBI Taxonomy" id="230148"/>
    <lineage>
        <taxon>Eukaryota</taxon>
        <taxon>Metazoa</taxon>
        <taxon>Chordata</taxon>
        <taxon>Craniata</taxon>
        <taxon>Vertebrata</taxon>
        <taxon>Euteleostomi</taxon>
        <taxon>Actinopterygii</taxon>
        <taxon>Neopterygii</taxon>
        <taxon>Teleostei</taxon>
        <taxon>Neoteleostei</taxon>
        <taxon>Acanthomorphata</taxon>
        <taxon>Eupercaria</taxon>
        <taxon>Perciformes</taxon>
        <taxon>Cottioidei</taxon>
        <taxon>Cottales</taxon>
        <taxon>Liparidae</taxon>
        <taxon>Liparis</taxon>
    </lineage>
</organism>
<dbReference type="AlphaFoldDB" id="A0A4Z2FTY1"/>
<dbReference type="Proteomes" id="UP000314294">
    <property type="component" value="Unassembled WGS sequence"/>
</dbReference>
<dbReference type="EMBL" id="SRLO01000916">
    <property type="protein sequence ID" value="TNN44233.1"/>
    <property type="molecule type" value="Genomic_DNA"/>
</dbReference>